<dbReference type="EMBL" id="PRLP01000047">
    <property type="protein sequence ID" value="PPC76602.1"/>
    <property type="molecule type" value="Genomic_DNA"/>
</dbReference>
<sequence>MEGCHRRMRFVLDSSVLADVGLTDVTYPQRPRSRRLSLRAVVLWLLSACLTLLAPWSWAQQEISVAVGGQQSFDLPSGVIRLAVGDPSLVGIKLLSREQALLTGKAVGTTTLQLWQRGSQTPTLFSLRVFPTGVAHDNVQVQTDIRVVEISKEALHSAGFFFGKNTGNTTLAIGSGALTGVQTNDSGGFTLQSSSGFLSDSSAFNIVAGDASRGLLATISALSSNGYAYTLAEPSLVTLSGQQAFFLAGGEFPYPKSNSNGDISVDFKQFGVRLSLTPTVMADSRILLKVAPEVSELNFIDGLQTSGVSVPALTVRRTDTTVQLGDGESFIISGLVSRTTLKNAARLPLLGDLPIIGAFFRSTQFQSNDKELLMVVTPHLVRPIARDAPLPALPGEIYRQFQPSFFKLVFLNAEPGQATVGMPAGMGFSEGGSQ</sequence>
<dbReference type="GO" id="GO:0009306">
    <property type="term" value="P:protein secretion"/>
    <property type="evidence" value="ECO:0007669"/>
    <property type="project" value="InterPro"/>
</dbReference>
<evidence type="ECO:0000313" key="5">
    <source>
        <dbReference type="EMBL" id="PPC76602.1"/>
    </source>
</evidence>
<keyword evidence="2" id="KW-0812">Transmembrane</keyword>
<reference evidence="5 6" key="1">
    <citation type="submission" date="2018-02" db="EMBL/GenBank/DDBJ databases">
        <title>novel marine gammaproteobacteria from coastal saline agro ecosystem.</title>
        <authorList>
            <person name="Krishnan R."/>
            <person name="Ramesh Kumar N."/>
        </authorList>
    </citation>
    <scope>NUCLEOTIDE SEQUENCE [LARGE SCALE GENOMIC DNA]</scope>
    <source>
        <strain evidence="5 6">228</strain>
    </source>
</reference>
<dbReference type="PANTHER" id="PTHR30332">
    <property type="entry name" value="PROBABLE GENERAL SECRETION PATHWAY PROTEIN D"/>
    <property type="match status" value="1"/>
</dbReference>
<feature type="domain" description="Pilus formation protein N-terminal" evidence="4">
    <location>
        <begin position="60"/>
        <end position="129"/>
    </location>
</feature>
<dbReference type="Pfam" id="PF00263">
    <property type="entry name" value="Secretin"/>
    <property type="match status" value="1"/>
</dbReference>
<dbReference type="InterPro" id="IPR001775">
    <property type="entry name" value="GspD/PilQ"/>
</dbReference>
<feature type="domain" description="Type II/III secretion system secretin-like" evidence="3">
    <location>
        <begin position="221"/>
        <end position="382"/>
    </location>
</feature>
<keyword evidence="2" id="KW-1133">Transmembrane helix</keyword>
<comment type="caution">
    <text evidence="5">The sequence shown here is derived from an EMBL/GenBank/DDBJ whole genome shotgun (WGS) entry which is preliminary data.</text>
</comment>
<dbReference type="InterPro" id="IPR050810">
    <property type="entry name" value="Bact_Secretion_Sys_Channel"/>
</dbReference>
<proteinExistence type="inferred from homology"/>
<accession>A0A2S5KPE9</accession>
<dbReference type="GO" id="GO:0015627">
    <property type="term" value="C:type II protein secretion system complex"/>
    <property type="evidence" value="ECO:0007669"/>
    <property type="project" value="TreeGrafter"/>
</dbReference>
<dbReference type="PANTHER" id="PTHR30332:SF17">
    <property type="entry name" value="TYPE IV PILIATION SYSTEM PROTEIN DR_0774-RELATED"/>
    <property type="match status" value="1"/>
</dbReference>
<name>A0A2S5KPE9_9PROT</name>
<dbReference type="InterPro" id="IPR032789">
    <property type="entry name" value="T2SS-T3SS_pil_N"/>
</dbReference>
<gene>
    <name evidence="5" type="ORF">C4K68_14620</name>
</gene>
<evidence type="ECO:0000256" key="2">
    <source>
        <dbReference type="SAM" id="Phobius"/>
    </source>
</evidence>
<dbReference type="InterPro" id="IPR004846">
    <property type="entry name" value="T2SS/T3SS_dom"/>
</dbReference>
<protein>
    <submittedName>
        <fullName evidence="5">Type II and III secretion system protein</fullName>
    </submittedName>
</protein>
<dbReference type="Pfam" id="PF13629">
    <property type="entry name" value="T2SS-T3SS_pil_N"/>
    <property type="match status" value="1"/>
</dbReference>
<comment type="similarity">
    <text evidence="1">Belongs to the bacterial secretin family.</text>
</comment>
<organism evidence="5 6">
    <name type="scientific">Proteobacteria bacterium 228</name>
    <dbReference type="NCBI Taxonomy" id="2083153"/>
    <lineage>
        <taxon>Bacteria</taxon>
        <taxon>Pseudomonadati</taxon>
        <taxon>Pseudomonadota</taxon>
    </lineage>
</organism>
<dbReference type="PRINTS" id="PR00811">
    <property type="entry name" value="BCTERIALGSPD"/>
</dbReference>
<evidence type="ECO:0000256" key="1">
    <source>
        <dbReference type="RuleBase" id="RU004003"/>
    </source>
</evidence>
<evidence type="ECO:0000259" key="3">
    <source>
        <dbReference type="Pfam" id="PF00263"/>
    </source>
</evidence>
<dbReference type="Proteomes" id="UP000238196">
    <property type="component" value="Unassembled WGS sequence"/>
</dbReference>
<evidence type="ECO:0000313" key="6">
    <source>
        <dbReference type="Proteomes" id="UP000238196"/>
    </source>
</evidence>
<evidence type="ECO:0000259" key="4">
    <source>
        <dbReference type="Pfam" id="PF13629"/>
    </source>
</evidence>
<dbReference type="AlphaFoldDB" id="A0A2S5KPE9"/>
<keyword evidence="2" id="KW-0472">Membrane</keyword>
<feature type="transmembrane region" description="Helical" evidence="2">
    <location>
        <begin position="36"/>
        <end position="58"/>
    </location>
</feature>